<dbReference type="PANTHER" id="PTHR21666">
    <property type="entry name" value="PEPTIDASE-RELATED"/>
    <property type="match status" value="1"/>
</dbReference>
<keyword evidence="1" id="KW-0732">Signal</keyword>
<feature type="coiled-coil region" evidence="2">
    <location>
        <begin position="5"/>
        <end position="46"/>
    </location>
</feature>
<evidence type="ECO:0000259" key="3">
    <source>
        <dbReference type="Pfam" id="PF01551"/>
    </source>
</evidence>
<dbReference type="HOGENOM" id="CLU_029425_2_4_9"/>
<gene>
    <name evidence="5" type="ORF">HMP0721_2478</name>
</gene>
<evidence type="ECO:0000256" key="1">
    <source>
        <dbReference type="ARBA" id="ARBA00022729"/>
    </source>
</evidence>
<accession>E6MKE2</accession>
<dbReference type="Gene3D" id="6.10.250.3150">
    <property type="match status" value="1"/>
</dbReference>
<dbReference type="InterPro" id="IPR011055">
    <property type="entry name" value="Dup_hybrid_motif"/>
</dbReference>
<proteinExistence type="predicted"/>
<dbReference type="GO" id="GO:0004222">
    <property type="term" value="F:metalloendopeptidase activity"/>
    <property type="evidence" value="ECO:0007669"/>
    <property type="project" value="TreeGrafter"/>
</dbReference>
<comment type="caution">
    <text evidence="5">The sequence shown here is derived from an EMBL/GenBank/DDBJ whole genome shotgun (WGS) entry which is preliminary data.</text>
</comment>
<name>E6MKE2_9FIRM</name>
<evidence type="ECO:0000313" key="5">
    <source>
        <dbReference type="EMBL" id="EFV00445.1"/>
    </source>
</evidence>
<dbReference type="InterPro" id="IPR057309">
    <property type="entry name" value="PcsB_CC"/>
</dbReference>
<feature type="domain" description="M23ase beta-sheet core" evidence="3">
    <location>
        <begin position="182"/>
        <end position="281"/>
    </location>
</feature>
<dbReference type="Gene3D" id="2.70.70.10">
    <property type="entry name" value="Glucose Permease (Domain IIA)"/>
    <property type="match status" value="1"/>
</dbReference>
<organism evidence="5 6">
    <name type="scientific">Pseudoramibacter alactolyticus ATCC 23263</name>
    <dbReference type="NCBI Taxonomy" id="887929"/>
    <lineage>
        <taxon>Bacteria</taxon>
        <taxon>Bacillati</taxon>
        <taxon>Bacillota</taxon>
        <taxon>Clostridia</taxon>
        <taxon>Eubacteriales</taxon>
        <taxon>Eubacteriaceae</taxon>
        <taxon>Pseudoramibacter</taxon>
    </lineage>
</organism>
<dbReference type="Pfam" id="PF01551">
    <property type="entry name" value="Peptidase_M23"/>
    <property type="match status" value="1"/>
</dbReference>
<dbReference type="Pfam" id="PF24568">
    <property type="entry name" value="CC_PcsB"/>
    <property type="match status" value="1"/>
</dbReference>
<keyword evidence="2" id="KW-0175">Coiled coil</keyword>
<evidence type="ECO:0000259" key="4">
    <source>
        <dbReference type="Pfam" id="PF24568"/>
    </source>
</evidence>
<dbReference type="InterPro" id="IPR050570">
    <property type="entry name" value="Cell_wall_metabolism_enzyme"/>
</dbReference>
<protein>
    <submittedName>
        <fullName evidence="5">Peptidase, M23 family</fullName>
    </submittedName>
</protein>
<evidence type="ECO:0000256" key="2">
    <source>
        <dbReference type="SAM" id="Coils"/>
    </source>
</evidence>
<feature type="coiled-coil region" evidence="2">
    <location>
        <begin position="86"/>
        <end position="119"/>
    </location>
</feature>
<dbReference type="PANTHER" id="PTHR21666:SF270">
    <property type="entry name" value="MUREIN HYDROLASE ACTIVATOR ENVC"/>
    <property type="match status" value="1"/>
</dbReference>
<dbReference type="CDD" id="cd12797">
    <property type="entry name" value="M23_peptidase"/>
    <property type="match status" value="1"/>
</dbReference>
<dbReference type="InterPro" id="IPR016047">
    <property type="entry name" value="M23ase_b-sheet_dom"/>
</dbReference>
<dbReference type="STRING" id="887929.HMP0721_2478"/>
<dbReference type="MEROPS" id="M23.011"/>
<dbReference type="Proteomes" id="UP000004754">
    <property type="component" value="Unassembled WGS sequence"/>
</dbReference>
<dbReference type="SUPFAM" id="SSF51261">
    <property type="entry name" value="Duplicated hybrid motif"/>
    <property type="match status" value="1"/>
</dbReference>
<dbReference type="eggNOG" id="COG4942">
    <property type="taxonomic scope" value="Bacteria"/>
</dbReference>
<reference evidence="5 6" key="1">
    <citation type="submission" date="2010-12" db="EMBL/GenBank/DDBJ databases">
        <authorList>
            <person name="Muzny D."/>
            <person name="Qin X."/>
            <person name="Deng J."/>
            <person name="Jiang H."/>
            <person name="Liu Y."/>
            <person name="Qu J."/>
            <person name="Song X.-Z."/>
            <person name="Zhang L."/>
            <person name="Thornton R."/>
            <person name="Coyle M."/>
            <person name="Francisco L."/>
            <person name="Jackson L."/>
            <person name="Javaid M."/>
            <person name="Korchina V."/>
            <person name="Kovar C."/>
            <person name="Mata R."/>
            <person name="Mathew T."/>
            <person name="Ngo R."/>
            <person name="Nguyen L."/>
            <person name="Nguyen N."/>
            <person name="Okwuonu G."/>
            <person name="Ongeri F."/>
            <person name="Pham C."/>
            <person name="Simmons D."/>
            <person name="Wilczek-Boney K."/>
            <person name="Hale W."/>
            <person name="Jakkamsetti A."/>
            <person name="Pham P."/>
            <person name="Ruth R."/>
            <person name="San Lucas F."/>
            <person name="Warren J."/>
            <person name="Zhang J."/>
            <person name="Zhao Z."/>
            <person name="Zhou C."/>
            <person name="Zhu D."/>
            <person name="Lee S."/>
            <person name="Bess C."/>
            <person name="Blankenburg K."/>
            <person name="Forbes L."/>
            <person name="Fu Q."/>
            <person name="Gubbala S."/>
            <person name="Hirani K."/>
            <person name="Jayaseelan J.C."/>
            <person name="Lara F."/>
            <person name="Munidasa M."/>
            <person name="Palculict T."/>
            <person name="Patil S."/>
            <person name="Pu L.-L."/>
            <person name="Saada N."/>
            <person name="Tang L."/>
            <person name="Weissenberger G."/>
            <person name="Zhu Y."/>
            <person name="Hemphill L."/>
            <person name="Shang Y."/>
            <person name="Youmans B."/>
            <person name="Ayvaz T."/>
            <person name="Ross M."/>
            <person name="Santibanez J."/>
            <person name="Aqrawi P."/>
            <person name="Gross S."/>
            <person name="Joshi V."/>
            <person name="Fowler G."/>
            <person name="Nazareth L."/>
            <person name="Reid J."/>
            <person name="Worley K."/>
            <person name="Petrosino J."/>
            <person name="Highlander S."/>
            <person name="Gibbs R."/>
        </authorList>
    </citation>
    <scope>NUCLEOTIDE SEQUENCE [LARGE SCALE GENOMIC DNA]</scope>
    <source>
        <strain evidence="5 6">ATCC 23263</strain>
    </source>
</reference>
<evidence type="ECO:0000313" key="6">
    <source>
        <dbReference type="Proteomes" id="UP000004754"/>
    </source>
</evidence>
<dbReference type="EMBL" id="AEQN01000036">
    <property type="protein sequence ID" value="EFV00445.1"/>
    <property type="molecule type" value="Genomic_DNA"/>
</dbReference>
<keyword evidence="6" id="KW-1185">Reference proteome</keyword>
<sequence length="298" mass="32330">MAPVQAATQEQLDNVQAQMQKTDAQLAEANRQIKQLEADRVKQMDLLRSRARAMYMMGNDGYLEIFFSSDDIPGMLSRIGEVKNIMRADRDAVRRLEANRKAQEAAKGKLEAIKKAQEAQYKKLAGEFNAESAAGNSMHLSFGSGTWKNDYMWPVATNQRNALYISSGFGRRSSPGGVGSTDHKGVDVSVPTGTPMLAAADGLVVFAGEASGYGNYVAIDHGTDAKTHDTYGTGYGHLSQIKVTRGQQVKKGDVIALSGSTGHSTGPHLHLDWFLNGKQVDARTYFPALNFQGKGRGN</sequence>
<dbReference type="AlphaFoldDB" id="E6MKE2"/>
<feature type="domain" description="Peptidoglycan hydrolase PcsB coiled-coil" evidence="4">
    <location>
        <begin position="33"/>
        <end position="104"/>
    </location>
</feature>